<reference evidence="2" key="1">
    <citation type="submission" date="2019-10" db="EMBL/GenBank/DDBJ databases">
        <authorList>
            <consortium name="Genoscope - CEA"/>
            <person name="William W."/>
        </authorList>
    </citation>
    <scope>NUCLEOTIDE SEQUENCE [LARGE SCALE GENOMIC DNA]</scope>
    <source>
        <strain evidence="2">BBR_PRJEB10992</strain>
    </source>
</reference>
<keyword evidence="1 2" id="KW-0456">Lyase</keyword>
<feature type="binding site" evidence="1">
    <location>
        <position position="117"/>
    </location>
    <ligand>
        <name>Fe cation</name>
        <dbReference type="ChEBI" id="CHEBI:24875"/>
        <label>2</label>
    </ligand>
</feature>
<keyword evidence="1" id="KW-0408">Iron</keyword>
<dbReference type="OrthoDB" id="482319at2"/>
<comment type="similarity">
    <text evidence="1">Belongs to the aldehyde decarbonylase family.</text>
</comment>
<dbReference type="InterPro" id="IPR012347">
    <property type="entry name" value="Ferritin-like"/>
</dbReference>
<proteinExistence type="inferred from homology"/>
<accession>A0A7Z9DX14</accession>
<organism evidence="2 3">
    <name type="scientific">Planktothrix serta PCC 8927</name>
    <dbReference type="NCBI Taxonomy" id="671068"/>
    <lineage>
        <taxon>Bacteria</taxon>
        <taxon>Bacillati</taxon>
        <taxon>Cyanobacteriota</taxon>
        <taxon>Cyanophyceae</taxon>
        <taxon>Oscillatoriophycideae</taxon>
        <taxon>Oscillatoriales</taxon>
        <taxon>Microcoleaceae</taxon>
        <taxon>Planktothrix</taxon>
    </lineage>
</organism>
<comment type="caution">
    <text evidence="2">The sequence shown here is derived from an EMBL/GenBank/DDBJ whole genome shotgun (WGS) entry which is preliminary data.</text>
</comment>
<feature type="binding site" evidence="1">
    <location>
        <position position="149"/>
    </location>
    <ligand>
        <name>Fe cation</name>
        <dbReference type="ChEBI" id="CHEBI:24875"/>
        <label>2</label>
    </ligand>
</feature>
<dbReference type="SUPFAM" id="SSF47240">
    <property type="entry name" value="Ferritin-like"/>
    <property type="match status" value="1"/>
</dbReference>
<dbReference type="Pfam" id="PF11266">
    <property type="entry name" value="Ald_deCOase"/>
    <property type="match status" value="1"/>
</dbReference>
<sequence length="232" mass="26608">MNTSQSLATQNLDYNSDTYRDSFSRINGIVIEGEQEAYDNFMSLAELLPEFAEELIELGKMERGHRKSFEACGKNLDVIPDLERARDFFADLRQLFQTAATHQKVPTCLLIQSLVIECFAIAAYHNYIPVADNFARKITQSVVKDEYHHLNFGSLWLKQHFAEVKTEIETANRQILPMILRMLNQVESDVKVLGMNKLEIVEEFMVHYGEALHQMGFKTTEILRLSSQALTA</sequence>
<dbReference type="NCBIfam" id="TIGR04059">
    <property type="entry name" value="Ald_deCOase"/>
    <property type="match status" value="1"/>
</dbReference>
<evidence type="ECO:0000313" key="3">
    <source>
        <dbReference type="Proteomes" id="UP000184550"/>
    </source>
</evidence>
<dbReference type="Proteomes" id="UP000184550">
    <property type="component" value="Unassembled WGS sequence"/>
</dbReference>
<name>A0A7Z9DX14_9CYAN</name>
<dbReference type="InterPro" id="IPR009078">
    <property type="entry name" value="Ferritin-like_SF"/>
</dbReference>
<dbReference type="HAMAP" id="MF_00931">
    <property type="entry name" value="Aldeh_decarbonylase"/>
    <property type="match status" value="1"/>
</dbReference>
<dbReference type="CDD" id="cd00657">
    <property type="entry name" value="Ferritin_like"/>
    <property type="match status" value="1"/>
</dbReference>
<dbReference type="GO" id="GO:0071771">
    <property type="term" value="F:aldehyde oxygenase (deformylating) activity"/>
    <property type="evidence" value="ECO:0007669"/>
    <property type="project" value="UniProtKB-UniRule"/>
</dbReference>
<dbReference type="InterPro" id="IPR022612">
    <property type="entry name" value="Ald_deCOase"/>
</dbReference>
<dbReference type="Gene3D" id="1.20.1260.10">
    <property type="match status" value="1"/>
</dbReference>
<dbReference type="GO" id="GO:0046914">
    <property type="term" value="F:transition metal ion binding"/>
    <property type="evidence" value="ECO:0007669"/>
    <property type="project" value="UniProtKB-UniRule"/>
</dbReference>
<keyword evidence="3" id="KW-1185">Reference proteome</keyword>
<dbReference type="EC" id="4.1.99.5" evidence="1"/>
<evidence type="ECO:0000313" key="2">
    <source>
        <dbReference type="EMBL" id="VXD13640.1"/>
    </source>
</evidence>
<dbReference type="EMBL" id="CZCU02000099">
    <property type="protein sequence ID" value="VXD13640.1"/>
    <property type="molecule type" value="Genomic_DNA"/>
</dbReference>
<feature type="binding site" evidence="1">
    <location>
        <position position="62"/>
    </location>
    <ligand>
        <name>Fe cation</name>
        <dbReference type="ChEBI" id="CHEBI:24875"/>
        <label>2</label>
    </ligand>
</feature>
<comment type="catalytic activity">
    <reaction evidence="1">
        <text>a long-chain fatty aldehyde + 2 NADPH + O2 + H(+) = a long-chain alkane + formate + 2 NADP(+) + H2O</text>
        <dbReference type="Rhea" id="RHEA:21440"/>
        <dbReference type="ChEBI" id="CHEBI:15377"/>
        <dbReference type="ChEBI" id="CHEBI:15378"/>
        <dbReference type="ChEBI" id="CHEBI:15379"/>
        <dbReference type="ChEBI" id="CHEBI:15740"/>
        <dbReference type="ChEBI" id="CHEBI:17176"/>
        <dbReference type="ChEBI" id="CHEBI:57783"/>
        <dbReference type="ChEBI" id="CHEBI:58349"/>
        <dbReference type="ChEBI" id="CHEBI:83563"/>
        <dbReference type="EC" id="4.1.99.5"/>
    </reaction>
</comment>
<feature type="binding site" evidence="1">
    <location>
        <position position="65"/>
    </location>
    <ligand>
        <name>Fe cation</name>
        <dbReference type="ChEBI" id="CHEBI:24875"/>
        <label>1</label>
    </ligand>
</feature>
<dbReference type="RefSeq" id="WP_083618395.1">
    <property type="nucleotide sequence ID" value="NZ_LR734844.1"/>
</dbReference>
<comment type="function">
    <text evidence="1">Catalyzes the decarbonylation of fatty aldehydes to alkanes.</text>
</comment>
<feature type="binding site" evidence="1">
    <location>
        <position position="62"/>
    </location>
    <ligand>
        <name>Fe cation</name>
        <dbReference type="ChEBI" id="CHEBI:24875"/>
        <label>1</label>
    </ligand>
</feature>
<dbReference type="AlphaFoldDB" id="A0A7Z9DX14"/>
<protein>
    <recommendedName>
        <fullName evidence="1">Aldehyde decarbonylase</fullName>
        <shortName evidence="1">AD</shortName>
        <ecNumber evidence="1">4.1.99.5</ecNumber>
    </recommendedName>
    <alternativeName>
        <fullName evidence="1">Fatty aldehyde decarbonylase</fullName>
    </alternativeName>
</protein>
<keyword evidence="1" id="KW-0521">NADP</keyword>
<evidence type="ECO:0000256" key="1">
    <source>
        <dbReference type="HAMAP-Rule" id="MF_00931"/>
    </source>
</evidence>
<gene>
    <name evidence="2" type="ORF">PL8927_270073</name>
</gene>
<keyword evidence="1" id="KW-0479">Metal-binding</keyword>
<feature type="binding site" evidence="1">
    <location>
        <position position="34"/>
    </location>
    <ligand>
        <name>Fe cation</name>
        <dbReference type="ChEBI" id="CHEBI:24875"/>
        <label>1</label>
    </ligand>
</feature>